<name>A0A8J3DA63_9BACT</name>
<keyword evidence="9 12" id="KW-1133">Transmembrane helix</keyword>
<comment type="subcellular location">
    <subcellularLocation>
        <location evidence="12">Cell membrane</location>
        <topology evidence="12">Multi-pass membrane protein</topology>
    </subcellularLocation>
    <subcellularLocation>
        <location evidence="1">Membrane</location>
        <topology evidence="1">Multi-pass membrane protein</topology>
    </subcellularLocation>
</comment>
<feature type="transmembrane region" description="Helical" evidence="12">
    <location>
        <begin position="374"/>
        <end position="394"/>
    </location>
</feature>
<proteinExistence type="inferred from homology"/>
<dbReference type="EMBL" id="BMXG01000009">
    <property type="protein sequence ID" value="GHC00977.1"/>
    <property type="molecule type" value="Genomic_DNA"/>
</dbReference>
<organism evidence="15 16">
    <name type="scientific">Cerasicoccus arenae</name>
    <dbReference type="NCBI Taxonomy" id="424488"/>
    <lineage>
        <taxon>Bacteria</taxon>
        <taxon>Pseudomonadati</taxon>
        <taxon>Verrucomicrobiota</taxon>
        <taxon>Opitutia</taxon>
        <taxon>Puniceicoccales</taxon>
        <taxon>Cerasicoccaceae</taxon>
        <taxon>Cerasicoccus</taxon>
    </lineage>
</organism>
<keyword evidence="8 12" id="KW-0630">Potassium</keyword>
<feature type="domain" description="K+ potassium transporter integral membrane" evidence="13">
    <location>
        <begin position="22"/>
        <end position="474"/>
    </location>
</feature>
<evidence type="ECO:0000256" key="5">
    <source>
        <dbReference type="ARBA" id="ARBA00022538"/>
    </source>
</evidence>
<evidence type="ECO:0000256" key="9">
    <source>
        <dbReference type="ARBA" id="ARBA00022989"/>
    </source>
</evidence>
<evidence type="ECO:0000256" key="11">
    <source>
        <dbReference type="ARBA" id="ARBA00023136"/>
    </source>
</evidence>
<comment type="similarity">
    <text evidence="2 12">Belongs to the HAK/KUP transporter (TC 2.A.72) family.</text>
</comment>
<dbReference type="Proteomes" id="UP000642829">
    <property type="component" value="Unassembled WGS sequence"/>
</dbReference>
<feature type="transmembrane region" description="Helical" evidence="12">
    <location>
        <begin position="434"/>
        <end position="451"/>
    </location>
</feature>
<dbReference type="InterPro" id="IPR023051">
    <property type="entry name" value="Kup"/>
</dbReference>
<dbReference type="GO" id="GO:0015293">
    <property type="term" value="F:symporter activity"/>
    <property type="evidence" value="ECO:0007669"/>
    <property type="project" value="UniProtKB-UniRule"/>
</dbReference>
<dbReference type="PANTHER" id="PTHR30540:SF79">
    <property type="entry name" value="LOW AFFINITY POTASSIUM TRANSPORT SYSTEM PROTEIN KUP"/>
    <property type="match status" value="1"/>
</dbReference>
<feature type="transmembrane region" description="Helical" evidence="12">
    <location>
        <begin position="151"/>
        <end position="169"/>
    </location>
</feature>
<keyword evidence="16" id="KW-1185">Reference proteome</keyword>
<keyword evidence="4 12" id="KW-1003">Cell membrane</keyword>
<evidence type="ECO:0000256" key="10">
    <source>
        <dbReference type="ARBA" id="ARBA00023065"/>
    </source>
</evidence>
<feature type="transmembrane region" description="Helical" evidence="12">
    <location>
        <begin position="218"/>
        <end position="243"/>
    </location>
</feature>
<accession>A0A8J3DA63</accession>
<feature type="transmembrane region" description="Helical" evidence="12">
    <location>
        <begin position="406"/>
        <end position="428"/>
    </location>
</feature>
<evidence type="ECO:0000256" key="3">
    <source>
        <dbReference type="ARBA" id="ARBA00022448"/>
    </source>
</evidence>
<dbReference type="InterPro" id="IPR053951">
    <property type="entry name" value="K_trans_N"/>
</dbReference>
<keyword evidence="3 12" id="KW-0813">Transport</keyword>
<keyword evidence="5 12" id="KW-0633">Potassium transport</keyword>
<feature type="transmembrane region" description="Helical" evidence="12">
    <location>
        <begin position="176"/>
        <end position="198"/>
    </location>
</feature>
<feature type="transmembrane region" description="Helical" evidence="12">
    <location>
        <begin position="109"/>
        <end position="131"/>
    </location>
</feature>
<dbReference type="RefSeq" id="WP_189513979.1">
    <property type="nucleotide sequence ID" value="NZ_BMXG01000009.1"/>
</dbReference>
<comment type="caution">
    <text evidence="15">The sequence shown here is derived from an EMBL/GenBank/DDBJ whole genome shotgun (WGS) entry which is preliminary data.</text>
</comment>
<feature type="transmembrane region" description="Helical" evidence="12">
    <location>
        <begin position="56"/>
        <end position="77"/>
    </location>
</feature>
<evidence type="ECO:0000256" key="12">
    <source>
        <dbReference type="HAMAP-Rule" id="MF_01522"/>
    </source>
</evidence>
<feature type="domain" description="K+ potassium transporter C-terminal" evidence="14">
    <location>
        <begin position="485"/>
        <end position="631"/>
    </location>
</feature>
<feature type="transmembrane region" description="Helical" evidence="12">
    <location>
        <begin position="20"/>
        <end position="41"/>
    </location>
</feature>
<reference evidence="15" key="2">
    <citation type="submission" date="2020-09" db="EMBL/GenBank/DDBJ databases">
        <authorList>
            <person name="Sun Q."/>
            <person name="Kim S."/>
        </authorList>
    </citation>
    <scope>NUCLEOTIDE SEQUENCE</scope>
    <source>
        <strain evidence="15">KCTC 12870</strain>
    </source>
</reference>
<comment type="catalytic activity">
    <reaction evidence="12">
        <text>K(+)(in) + H(+)(in) = K(+)(out) + H(+)(out)</text>
        <dbReference type="Rhea" id="RHEA:28490"/>
        <dbReference type="ChEBI" id="CHEBI:15378"/>
        <dbReference type="ChEBI" id="CHEBI:29103"/>
    </reaction>
</comment>
<dbReference type="GO" id="GO:0005886">
    <property type="term" value="C:plasma membrane"/>
    <property type="evidence" value="ECO:0007669"/>
    <property type="project" value="UniProtKB-SubCell"/>
</dbReference>
<evidence type="ECO:0000313" key="16">
    <source>
        <dbReference type="Proteomes" id="UP000642829"/>
    </source>
</evidence>
<feature type="transmembrane region" description="Helical" evidence="12">
    <location>
        <begin position="348"/>
        <end position="368"/>
    </location>
</feature>
<evidence type="ECO:0000256" key="4">
    <source>
        <dbReference type="ARBA" id="ARBA00022475"/>
    </source>
</evidence>
<comment type="function">
    <text evidence="12">Transport of potassium into the cell. Likely operates as a K(+):H(+) symporter.</text>
</comment>
<dbReference type="HAMAP" id="MF_01522">
    <property type="entry name" value="Kup"/>
    <property type="match status" value="1"/>
</dbReference>
<dbReference type="InterPro" id="IPR003855">
    <property type="entry name" value="K+_transporter"/>
</dbReference>
<dbReference type="GO" id="GO:0015079">
    <property type="term" value="F:potassium ion transmembrane transporter activity"/>
    <property type="evidence" value="ECO:0007669"/>
    <property type="project" value="UniProtKB-UniRule"/>
</dbReference>
<evidence type="ECO:0000259" key="13">
    <source>
        <dbReference type="Pfam" id="PF02705"/>
    </source>
</evidence>
<evidence type="ECO:0000313" key="15">
    <source>
        <dbReference type="EMBL" id="GHC00977.1"/>
    </source>
</evidence>
<dbReference type="PANTHER" id="PTHR30540">
    <property type="entry name" value="OSMOTIC STRESS POTASSIUM TRANSPORTER"/>
    <property type="match status" value="1"/>
</dbReference>
<reference evidence="15" key="1">
    <citation type="journal article" date="2014" name="Int. J. Syst. Evol. Microbiol.">
        <title>Complete genome sequence of Corynebacterium casei LMG S-19264T (=DSM 44701T), isolated from a smear-ripened cheese.</title>
        <authorList>
            <consortium name="US DOE Joint Genome Institute (JGI-PGF)"/>
            <person name="Walter F."/>
            <person name="Albersmeier A."/>
            <person name="Kalinowski J."/>
            <person name="Ruckert C."/>
        </authorList>
    </citation>
    <scope>NUCLEOTIDE SEQUENCE</scope>
    <source>
        <strain evidence="15">KCTC 12870</strain>
    </source>
</reference>
<keyword evidence="11 12" id="KW-0472">Membrane</keyword>
<evidence type="ECO:0000256" key="6">
    <source>
        <dbReference type="ARBA" id="ARBA00022692"/>
    </source>
</evidence>
<keyword evidence="10 12" id="KW-0406">Ion transport</keyword>
<feature type="transmembrane region" description="Helical" evidence="12">
    <location>
        <begin position="255"/>
        <end position="278"/>
    </location>
</feature>
<evidence type="ECO:0000256" key="2">
    <source>
        <dbReference type="ARBA" id="ARBA00007019"/>
    </source>
</evidence>
<evidence type="ECO:0000256" key="1">
    <source>
        <dbReference type="ARBA" id="ARBA00004141"/>
    </source>
</evidence>
<evidence type="ECO:0000259" key="14">
    <source>
        <dbReference type="Pfam" id="PF22776"/>
    </source>
</evidence>
<protein>
    <recommendedName>
        <fullName evidence="12">Probable potassium transport system protein Kup</fullName>
    </recommendedName>
</protein>
<feature type="transmembrane region" description="Helical" evidence="12">
    <location>
        <begin position="298"/>
        <end position="327"/>
    </location>
</feature>
<gene>
    <name evidence="15" type="primary">kup1</name>
    <name evidence="12" type="synonym">kup</name>
    <name evidence="15" type="ORF">GCM10007047_16690</name>
</gene>
<sequence>MGEQIQGDEPAAAKKGLSGALLLGALGVVFGDIGTSPLYAFSTACKYLDAGQMTESVLGITSMFFWALILVVSVKYLGFVMRADNHGEGGVFALLAQLRPYIASKSGTPIILIIIIFGAALLLGDGVITPAISVLSAVEGLEFFEPRLERFIVPLSMLVLAGLFAVQRFGTGKIGVLFGPVMLVWFLTLAALGAWQLYQHGFFVLSAINPMHAVTFLFTHAHTAILVIGAVVLCVTGAEALFADMGHFGRLPIKLAWYGVALPALLLNYFGQAALVLAAGVPPENTFYALVPDGWPTLMLTILATLATIVASQALISGSFALVRQAIQLRLLPPLKIVHTSVEHESQIFIPLVNLSLGVMCVFTVMMFRSAENLASAYGLADTGAMMVTSIAYFQVRRKRLKKGIVGSVVLLVLFLTIDFAFFGANLIKLLSGGYYPLAIAGVVFLLMVTYRTGRRLIHAYHAERREPLSAFLENLKPEEYNRLPGTAVFLTGNNLIMPIALANHLRVYNSLRERNIVLTMAPESIPRVDGEMITETVPLPHGFVRVTASYGYEDNPDLDEILAEAESRLFAGAVPRPVIYFVSRERLTPTRNALMSQFKQRMFAFMLRNSRPIYEYFRWQPDDFIETIQTVRFDDEKEK</sequence>
<dbReference type="Pfam" id="PF02705">
    <property type="entry name" value="K_trans"/>
    <property type="match status" value="1"/>
</dbReference>
<evidence type="ECO:0000256" key="8">
    <source>
        <dbReference type="ARBA" id="ARBA00022958"/>
    </source>
</evidence>
<dbReference type="InterPro" id="IPR053952">
    <property type="entry name" value="K_trans_C"/>
</dbReference>
<keyword evidence="6 12" id="KW-0812">Transmembrane</keyword>
<evidence type="ECO:0000256" key="7">
    <source>
        <dbReference type="ARBA" id="ARBA00022847"/>
    </source>
</evidence>
<dbReference type="Pfam" id="PF22776">
    <property type="entry name" value="K_trans_C"/>
    <property type="match status" value="1"/>
</dbReference>
<dbReference type="AlphaFoldDB" id="A0A8J3DA63"/>
<keyword evidence="7 12" id="KW-0769">Symport</keyword>